<dbReference type="AlphaFoldDB" id="A0A2H0NJB8"/>
<dbReference type="EMBL" id="PCWS01000004">
    <property type="protein sequence ID" value="PIR08962.1"/>
    <property type="molecule type" value="Genomic_DNA"/>
</dbReference>
<dbReference type="PANTHER" id="PTHR34504:SF2">
    <property type="entry name" value="UPF0150 PROTEIN SSL0259"/>
    <property type="match status" value="1"/>
</dbReference>
<evidence type="ECO:0000313" key="2">
    <source>
        <dbReference type="EMBL" id="PIR08962.1"/>
    </source>
</evidence>
<reference evidence="2 3" key="1">
    <citation type="submission" date="2017-09" db="EMBL/GenBank/DDBJ databases">
        <title>Depth-based differentiation of microbial function through sediment-hosted aquifers and enrichment of novel symbionts in the deep terrestrial subsurface.</title>
        <authorList>
            <person name="Probst A.J."/>
            <person name="Ladd B."/>
            <person name="Jarett J.K."/>
            <person name="Geller-Mcgrath D.E."/>
            <person name="Sieber C.M."/>
            <person name="Emerson J.B."/>
            <person name="Anantharaman K."/>
            <person name="Thomas B.C."/>
            <person name="Malmstrom R."/>
            <person name="Stieglmeier M."/>
            <person name="Klingl A."/>
            <person name="Woyke T."/>
            <person name="Ryan C.M."/>
            <person name="Banfield J.F."/>
        </authorList>
    </citation>
    <scope>NUCLEOTIDE SEQUENCE [LARGE SCALE GENOMIC DNA]</scope>
    <source>
        <strain evidence="2">CG11_big_fil_rev_8_21_14_0_20_37_11</strain>
    </source>
</reference>
<feature type="domain" description="HicB-like antitoxin of toxin-antitoxin system" evidence="1">
    <location>
        <begin position="12"/>
        <end position="62"/>
    </location>
</feature>
<dbReference type="PANTHER" id="PTHR34504">
    <property type="entry name" value="ANTITOXIN HICB"/>
    <property type="match status" value="1"/>
</dbReference>
<protein>
    <recommendedName>
        <fullName evidence="1">HicB-like antitoxin of toxin-antitoxin system domain-containing protein</fullName>
    </recommendedName>
</protein>
<dbReference type="Pfam" id="PF15919">
    <property type="entry name" value="HicB_lk_antitox"/>
    <property type="match status" value="1"/>
</dbReference>
<dbReference type="InterPro" id="IPR031807">
    <property type="entry name" value="HicB-like"/>
</dbReference>
<sequence length="80" mass="9065">MKTVKRKKILEYSVVFQEEKEGGCSVWVPEFPGCASQGETFDEALLNIREAMELYLEEVKDECAPSAFGKQFVVPVQIYA</sequence>
<dbReference type="Gene3D" id="3.30.160.250">
    <property type="match status" value="1"/>
</dbReference>
<dbReference type="InterPro" id="IPR051404">
    <property type="entry name" value="TA_system_antitoxin"/>
</dbReference>
<evidence type="ECO:0000313" key="3">
    <source>
        <dbReference type="Proteomes" id="UP000230707"/>
    </source>
</evidence>
<organism evidence="2 3">
    <name type="scientific">Candidatus Gottesmanbacteria bacterium CG11_big_fil_rev_8_21_14_0_20_37_11</name>
    <dbReference type="NCBI Taxonomy" id="1974575"/>
    <lineage>
        <taxon>Bacteria</taxon>
        <taxon>Candidatus Gottesmaniibacteriota</taxon>
    </lineage>
</organism>
<comment type="caution">
    <text evidence="2">The sequence shown here is derived from an EMBL/GenBank/DDBJ whole genome shotgun (WGS) entry which is preliminary data.</text>
</comment>
<name>A0A2H0NJB8_9BACT</name>
<dbReference type="Proteomes" id="UP000230707">
    <property type="component" value="Unassembled WGS sequence"/>
</dbReference>
<dbReference type="InterPro" id="IPR035069">
    <property type="entry name" value="TTHA1013/TTHA0281-like"/>
</dbReference>
<evidence type="ECO:0000259" key="1">
    <source>
        <dbReference type="Pfam" id="PF15919"/>
    </source>
</evidence>
<gene>
    <name evidence="2" type="ORF">COV53_00205</name>
</gene>
<proteinExistence type="predicted"/>
<dbReference type="SUPFAM" id="SSF143100">
    <property type="entry name" value="TTHA1013/TTHA0281-like"/>
    <property type="match status" value="1"/>
</dbReference>
<accession>A0A2H0NJB8</accession>